<accession>A0A3M7QGL2</accession>
<dbReference type="EMBL" id="REGN01006228">
    <property type="protein sequence ID" value="RNA10362.1"/>
    <property type="molecule type" value="Genomic_DNA"/>
</dbReference>
<organism evidence="5 6">
    <name type="scientific">Brachionus plicatilis</name>
    <name type="common">Marine rotifer</name>
    <name type="synonym">Brachionus muelleri</name>
    <dbReference type="NCBI Taxonomy" id="10195"/>
    <lineage>
        <taxon>Eukaryota</taxon>
        <taxon>Metazoa</taxon>
        <taxon>Spiralia</taxon>
        <taxon>Gnathifera</taxon>
        <taxon>Rotifera</taxon>
        <taxon>Eurotatoria</taxon>
        <taxon>Monogononta</taxon>
        <taxon>Pseudotrocha</taxon>
        <taxon>Ploima</taxon>
        <taxon>Brachionidae</taxon>
        <taxon>Brachionus</taxon>
    </lineage>
</organism>
<dbReference type="PANTHER" id="PTHR12687:SF4">
    <property type="entry name" value="NUCLEOLAR COMPLEX PROTEIN 2 HOMOLOG"/>
    <property type="match status" value="1"/>
</dbReference>
<dbReference type="Pfam" id="PF03715">
    <property type="entry name" value="Noc2"/>
    <property type="match status" value="1"/>
</dbReference>
<sequence>MSKVKSRSKNERSRKSDEDTSDDDYIDPKMEKYFQDTKDKIHEKLGLNGKQQNKSKNTQDDDEDDDFEDISDFEEEEDDQEEMDLEEEQSEDQDEGEENSGDEKNEGEEEIDVDQRKKLTLKTINSWSTKLAEGKPIKIVTEVTKALKSALLNVIPNRKADSAYRVDGSEMFNAVIRLCIRDFFPCMLRILNLGSVKSDSDDNKLKLASSGENWKKLKGPVRSYLDDMLALASNLNEPEVLNAILRHIRLLINFYLCFPKTLKLLIKLLIQIWSQSDEKSRLIAFVCLHKIVANTHEKNQNFIFKNLYLSFARNSKFTSINTLPLINFMQRSLIEIYALNPKMTYEHVFVFIRQLGIHLRNAMNLKKKESYQAVYNWQFIHSLVLWSKLLSAQVKTSHGVDEHLHQLIYPLTQIIIGTIKLIPTPRYYPLRFHCVNALISLSNSTDVFIPIIPFILEVFDITDFNKKHASISVKQLNFSFLLKLNKQQLQDKAFKDVLIDIIYDHLILYLQHQSCDIAFPELVLPLMIRIKEFLKKCKNTSYCKVMKGLTDKVQENCKFIEERRSKATFTLKDKKQVDLWTEKTKEAGTPLTNWYSRYKTLREREILMEISNKDYISQNKVPVVERPSNEQKEEERKEFGELFVNLDDDSDTDSLDFVPKKKNNKEEDREEESEDQFSDAGQEKEDEDENLE</sequence>
<name>A0A3M7QGL2_BRAPC</name>
<feature type="compositionally biased region" description="Acidic residues" evidence="4">
    <location>
        <begin position="668"/>
        <end position="677"/>
    </location>
</feature>
<evidence type="ECO:0000256" key="3">
    <source>
        <dbReference type="ARBA" id="ARBA00023242"/>
    </source>
</evidence>
<dbReference type="PANTHER" id="PTHR12687">
    <property type="entry name" value="NUCLEOLAR COMPLEX 2 AND RAD4-RELATED"/>
    <property type="match status" value="1"/>
</dbReference>
<dbReference type="OrthoDB" id="10266662at2759"/>
<evidence type="ECO:0000256" key="1">
    <source>
        <dbReference type="ARBA" id="ARBA00004123"/>
    </source>
</evidence>
<keyword evidence="3" id="KW-0539">Nucleus</keyword>
<dbReference type="GO" id="GO:0030690">
    <property type="term" value="C:Noc1p-Noc2p complex"/>
    <property type="evidence" value="ECO:0007669"/>
    <property type="project" value="TreeGrafter"/>
</dbReference>
<feature type="compositionally biased region" description="Basic and acidic residues" evidence="4">
    <location>
        <begin position="8"/>
        <end position="18"/>
    </location>
</feature>
<evidence type="ECO:0000256" key="2">
    <source>
        <dbReference type="ARBA" id="ARBA00005907"/>
    </source>
</evidence>
<reference evidence="5 6" key="1">
    <citation type="journal article" date="2018" name="Sci. Rep.">
        <title>Genomic signatures of local adaptation to the degree of environmental predictability in rotifers.</title>
        <authorList>
            <person name="Franch-Gras L."/>
            <person name="Hahn C."/>
            <person name="Garcia-Roger E.M."/>
            <person name="Carmona M.J."/>
            <person name="Serra M."/>
            <person name="Gomez A."/>
        </authorList>
    </citation>
    <scope>NUCLEOTIDE SEQUENCE [LARGE SCALE GENOMIC DNA]</scope>
    <source>
        <strain evidence="5">HYR1</strain>
    </source>
</reference>
<proteinExistence type="inferred from homology"/>
<dbReference type="InterPro" id="IPR016024">
    <property type="entry name" value="ARM-type_fold"/>
</dbReference>
<dbReference type="GO" id="GO:0003714">
    <property type="term" value="F:transcription corepressor activity"/>
    <property type="evidence" value="ECO:0007669"/>
    <property type="project" value="TreeGrafter"/>
</dbReference>
<dbReference type="SUPFAM" id="SSF48371">
    <property type="entry name" value="ARM repeat"/>
    <property type="match status" value="1"/>
</dbReference>
<protein>
    <submittedName>
        <fullName evidence="5">Nucleolar complex 2-like protein</fullName>
    </submittedName>
</protein>
<dbReference type="GO" id="GO:0005654">
    <property type="term" value="C:nucleoplasm"/>
    <property type="evidence" value="ECO:0007669"/>
    <property type="project" value="TreeGrafter"/>
</dbReference>
<feature type="region of interest" description="Disordered" evidence="4">
    <location>
        <begin position="1"/>
        <end position="114"/>
    </location>
</feature>
<feature type="compositionally biased region" description="Basic and acidic residues" evidence="4">
    <location>
        <begin position="627"/>
        <end position="640"/>
    </location>
</feature>
<dbReference type="STRING" id="10195.A0A3M7QGL2"/>
<feature type="compositionally biased region" description="Basic and acidic residues" evidence="4">
    <location>
        <begin position="26"/>
        <end position="45"/>
    </location>
</feature>
<evidence type="ECO:0000256" key="4">
    <source>
        <dbReference type="SAM" id="MobiDB-lite"/>
    </source>
</evidence>
<feature type="region of interest" description="Disordered" evidence="4">
    <location>
        <begin position="621"/>
        <end position="692"/>
    </location>
</feature>
<keyword evidence="6" id="KW-1185">Reference proteome</keyword>
<comment type="subcellular location">
    <subcellularLocation>
        <location evidence="1">Nucleus</location>
    </subcellularLocation>
</comment>
<comment type="caution">
    <text evidence="5">The sequence shown here is derived from an EMBL/GenBank/DDBJ whole genome shotgun (WGS) entry which is preliminary data.</text>
</comment>
<dbReference type="Proteomes" id="UP000276133">
    <property type="component" value="Unassembled WGS sequence"/>
</dbReference>
<dbReference type="InterPro" id="IPR005343">
    <property type="entry name" value="Noc2"/>
</dbReference>
<dbReference type="GO" id="GO:0042393">
    <property type="term" value="F:histone binding"/>
    <property type="evidence" value="ECO:0007669"/>
    <property type="project" value="TreeGrafter"/>
</dbReference>
<dbReference type="GO" id="GO:0000122">
    <property type="term" value="P:negative regulation of transcription by RNA polymerase II"/>
    <property type="evidence" value="ECO:0007669"/>
    <property type="project" value="TreeGrafter"/>
</dbReference>
<gene>
    <name evidence="5" type="ORF">BpHYR1_020003</name>
</gene>
<dbReference type="AlphaFoldDB" id="A0A3M7QGL2"/>
<evidence type="ECO:0000313" key="5">
    <source>
        <dbReference type="EMBL" id="RNA10362.1"/>
    </source>
</evidence>
<dbReference type="GO" id="GO:0005730">
    <property type="term" value="C:nucleolus"/>
    <property type="evidence" value="ECO:0007669"/>
    <property type="project" value="TreeGrafter"/>
</dbReference>
<dbReference type="GO" id="GO:0042273">
    <property type="term" value="P:ribosomal large subunit biogenesis"/>
    <property type="evidence" value="ECO:0007669"/>
    <property type="project" value="TreeGrafter"/>
</dbReference>
<dbReference type="GO" id="GO:0030691">
    <property type="term" value="C:Noc2p-Noc3p complex"/>
    <property type="evidence" value="ECO:0007669"/>
    <property type="project" value="TreeGrafter"/>
</dbReference>
<comment type="similarity">
    <text evidence="2">Belongs to the NOC2 family.</text>
</comment>
<feature type="compositionally biased region" description="Acidic residues" evidence="4">
    <location>
        <begin position="60"/>
        <end position="112"/>
    </location>
</feature>
<evidence type="ECO:0000313" key="6">
    <source>
        <dbReference type="Proteomes" id="UP000276133"/>
    </source>
</evidence>